<evidence type="ECO:0000313" key="13">
    <source>
        <dbReference type="Proteomes" id="UP000494256"/>
    </source>
</evidence>
<dbReference type="OrthoDB" id="5977855at2759"/>
<dbReference type="InterPro" id="IPR031444">
    <property type="entry name" value="PCNA-AF_dom"/>
</dbReference>
<comment type="caution">
    <text evidence="12">The sequence shown here is derived from an EMBL/GenBank/DDBJ whole genome shotgun (WGS) entry which is preliminary data.</text>
</comment>
<evidence type="ECO:0000256" key="2">
    <source>
        <dbReference type="ARBA" id="ARBA00004556"/>
    </source>
</evidence>
<evidence type="ECO:0000256" key="1">
    <source>
        <dbReference type="ARBA" id="ARBA00004123"/>
    </source>
</evidence>
<evidence type="ECO:0000256" key="3">
    <source>
        <dbReference type="ARBA" id="ARBA00013777"/>
    </source>
</evidence>
<dbReference type="Pfam" id="PF15715">
    <property type="entry name" value="PAF"/>
    <property type="match status" value="1"/>
</dbReference>
<dbReference type="EMBL" id="CADEBD010000620">
    <property type="protein sequence ID" value="CAB3258086.1"/>
    <property type="molecule type" value="Genomic_DNA"/>
</dbReference>
<dbReference type="GO" id="GO:0019985">
    <property type="term" value="P:translesion synthesis"/>
    <property type="evidence" value="ECO:0007669"/>
    <property type="project" value="TreeGrafter"/>
</dbReference>
<dbReference type="InterPro" id="IPR040444">
    <property type="entry name" value="PCNA-AF"/>
</dbReference>
<keyword evidence="4" id="KW-0963">Cytoplasm</keyword>
<evidence type="ECO:0000256" key="4">
    <source>
        <dbReference type="ARBA" id="ARBA00022490"/>
    </source>
</evidence>
<evidence type="ECO:0000256" key="6">
    <source>
        <dbReference type="ARBA" id="ARBA00023204"/>
    </source>
</evidence>
<evidence type="ECO:0000259" key="11">
    <source>
        <dbReference type="Pfam" id="PF15715"/>
    </source>
</evidence>
<reference evidence="12 13" key="1">
    <citation type="submission" date="2020-04" db="EMBL/GenBank/DDBJ databases">
        <authorList>
            <person name="Wallbank WR R."/>
            <person name="Pardo Diaz C."/>
            <person name="Kozak K."/>
            <person name="Martin S."/>
            <person name="Jiggins C."/>
            <person name="Moest M."/>
            <person name="Warren A I."/>
            <person name="Byers J.R.P. K."/>
            <person name="Montejo-Kovacevich G."/>
            <person name="Yen C E."/>
        </authorList>
    </citation>
    <scope>NUCLEOTIDE SEQUENCE [LARGE SCALE GENOMIC DNA]</scope>
</reference>
<sequence>MARTKASVGAKVSAGKSSKARCCVAPTPSTSSGSGSERGHRGSTGGGNSVCPRETPKWQKPITNFFINKEGEKKDGVDLENDDQAAGSSHSKSPKNIIESDEDEILLEKPKNNALDESIDLEPLNGEDSHKIEEYYTKGSKGKGVGKKSKGKENRRESKREREDEEESVSKKVKVN</sequence>
<keyword evidence="5" id="KW-0227">DNA damage</keyword>
<organism evidence="12 13">
    <name type="scientific">Arctia plantaginis</name>
    <name type="common">Wood tiger moth</name>
    <name type="synonym">Phalaena plantaginis</name>
    <dbReference type="NCBI Taxonomy" id="874455"/>
    <lineage>
        <taxon>Eukaryota</taxon>
        <taxon>Metazoa</taxon>
        <taxon>Ecdysozoa</taxon>
        <taxon>Arthropoda</taxon>
        <taxon>Hexapoda</taxon>
        <taxon>Insecta</taxon>
        <taxon>Pterygota</taxon>
        <taxon>Neoptera</taxon>
        <taxon>Endopterygota</taxon>
        <taxon>Lepidoptera</taxon>
        <taxon>Glossata</taxon>
        <taxon>Ditrysia</taxon>
        <taxon>Noctuoidea</taxon>
        <taxon>Erebidae</taxon>
        <taxon>Arctiinae</taxon>
        <taxon>Arctia</taxon>
    </lineage>
</organism>
<dbReference type="AlphaFoldDB" id="A0A8S1BE72"/>
<proteinExistence type="predicted"/>
<dbReference type="PANTHER" id="PTHR15679">
    <property type="entry name" value="PCNA-ASSOCIATED FACTOR"/>
    <property type="match status" value="1"/>
</dbReference>
<evidence type="ECO:0000256" key="8">
    <source>
        <dbReference type="ARBA" id="ARBA00030014"/>
    </source>
</evidence>
<comment type="subcellular location">
    <subcellularLocation>
        <location evidence="2">Cytoplasm</location>
        <location evidence="2">Perinuclear region</location>
    </subcellularLocation>
    <subcellularLocation>
        <location evidence="1">Nucleus</location>
    </subcellularLocation>
</comment>
<name>A0A8S1BE72_ARCPL</name>
<feature type="region of interest" description="Disordered" evidence="10">
    <location>
        <begin position="1"/>
        <end position="176"/>
    </location>
</feature>
<dbReference type="Proteomes" id="UP000494256">
    <property type="component" value="Unassembled WGS sequence"/>
</dbReference>
<protein>
    <recommendedName>
        <fullName evidence="3">PCNA-associated factor</fullName>
    </recommendedName>
    <alternativeName>
        <fullName evidence="8">PCNA-associated factor of 15 kDa</fullName>
    </alternativeName>
    <alternativeName>
        <fullName evidence="9">PCNA-clamp-associated factor</fullName>
    </alternativeName>
</protein>
<accession>A0A8S1BE72</accession>
<dbReference type="GO" id="GO:0005634">
    <property type="term" value="C:nucleus"/>
    <property type="evidence" value="ECO:0007669"/>
    <property type="project" value="UniProtKB-SubCell"/>
</dbReference>
<dbReference type="GO" id="GO:0003682">
    <property type="term" value="F:chromatin binding"/>
    <property type="evidence" value="ECO:0007669"/>
    <property type="project" value="TreeGrafter"/>
</dbReference>
<feature type="compositionally biased region" description="Basic and acidic residues" evidence="10">
    <location>
        <begin position="151"/>
        <end position="162"/>
    </location>
</feature>
<keyword evidence="6" id="KW-0234">DNA repair</keyword>
<evidence type="ECO:0000256" key="10">
    <source>
        <dbReference type="SAM" id="MobiDB-lite"/>
    </source>
</evidence>
<dbReference type="GO" id="GO:0006281">
    <property type="term" value="P:DNA repair"/>
    <property type="evidence" value="ECO:0007669"/>
    <property type="project" value="UniProtKB-KW"/>
</dbReference>
<dbReference type="GO" id="GO:0051726">
    <property type="term" value="P:regulation of cell cycle"/>
    <property type="evidence" value="ECO:0007669"/>
    <property type="project" value="InterPro"/>
</dbReference>
<dbReference type="GO" id="GO:0048471">
    <property type="term" value="C:perinuclear region of cytoplasm"/>
    <property type="evidence" value="ECO:0007669"/>
    <property type="project" value="UniProtKB-SubCell"/>
</dbReference>
<evidence type="ECO:0000313" key="12">
    <source>
        <dbReference type="EMBL" id="CAB3258086.1"/>
    </source>
</evidence>
<dbReference type="PANTHER" id="PTHR15679:SF8">
    <property type="entry name" value="PCNA-ASSOCIATED FACTOR"/>
    <property type="match status" value="1"/>
</dbReference>
<evidence type="ECO:0000256" key="5">
    <source>
        <dbReference type="ARBA" id="ARBA00022763"/>
    </source>
</evidence>
<keyword evidence="7" id="KW-0539">Nucleus</keyword>
<evidence type="ECO:0000256" key="9">
    <source>
        <dbReference type="ARBA" id="ARBA00031186"/>
    </source>
</evidence>
<feature type="compositionally biased region" description="Basic and acidic residues" evidence="10">
    <location>
        <begin position="127"/>
        <end position="136"/>
    </location>
</feature>
<feature type="domain" description="PCNA-associated factor histone-like" evidence="11">
    <location>
        <begin position="1"/>
        <end position="159"/>
    </location>
</feature>
<evidence type="ECO:0000256" key="7">
    <source>
        <dbReference type="ARBA" id="ARBA00023242"/>
    </source>
</evidence>
<gene>
    <name evidence="12" type="ORF">APLA_LOCUS16087</name>
</gene>
<feature type="compositionally biased region" description="Basic residues" evidence="10">
    <location>
        <begin position="140"/>
        <end position="150"/>
    </location>
</feature>